<dbReference type="Pfam" id="PF00989">
    <property type="entry name" value="PAS"/>
    <property type="match status" value="1"/>
</dbReference>
<dbReference type="EMBL" id="PFNG01000165">
    <property type="protein sequence ID" value="PIZ37773.1"/>
    <property type="molecule type" value="Genomic_DNA"/>
</dbReference>
<dbReference type="PROSITE" id="PS50113">
    <property type="entry name" value="PAC"/>
    <property type="match status" value="1"/>
</dbReference>
<dbReference type="Pfam" id="PF00990">
    <property type="entry name" value="GGDEF"/>
    <property type="match status" value="1"/>
</dbReference>
<dbReference type="SMART" id="SM00086">
    <property type="entry name" value="PAC"/>
    <property type="match status" value="3"/>
</dbReference>
<evidence type="ECO:0000259" key="1">
    <source>
        <dbReference type="PROSITE" id="PS50112"/>
    </source>
</evidence>
<dbReference type="Pfam" id="PF13426">
    <property type="entry name" value="PAS_9"/>
    <property type="match status" value="2"/>
</dbReference>
<dbReference type="FunFam" id="3.30.70.270:FF:000001">
    <property type="entry name" value="Diguanylate cyclase domain protein"/>
    <property type="match status" value="1"/>
</dbReference>
<organism evidence="5 6">
    <name type="scientific">Candidatus Aquicultor secundus</name>
    <dbReference type="NCBI Taxonomy" id="1973895"/>
    <lineage>
        <taxon>Bacteria</taxon>
        <taxon>Bacillati</taxon>
        <taxon>Actinomycetota</taxon>
        <taxon>Candidatus Aquicultoria</taxon>
        <taxon>Candidatus Aquicultorales</taxon>
        <taxon>Candidatus Aquicultoraceae</taxon>
        <taxon>Candidatus Aquicultor</taxon>
    </lineage>
</organism>
<accession>A0A2M7T793</accession>
<evidence type="ECO:0000313" key="5">
    <source>
        <dbReference type="EMBL" id="PIZ37773.1"/>
    </source>
</evidence>
<dbReference type="InterPro" id="IPR001633">
    <property type="entry name" value="EAL_dom"/>
</dbReference>
<dbReference type="InterPro" id="IPR029787">
    <property type="entry name" value="Nucleotide_cyclase"/>
</dbReference>
<dbReference type="InterPro" id="IPR000700">
    <property type="entry name" value="PAS-assoc_C"/>
</dbReference>
<dbReference type="InterPro" id="IPR043128">
    <property type="entry name" value="Rev_trsase/Diguanyl_cyclase"/>
</dbReference>
<dbReference type="Gene3D" id="3.30.70.270">
    <property type="match status" value="1"/>
</dbReference>
<dbReference type="AlphaFoldDB" id="A0A2M7T793"/>
<dbReference type="PANTHER" id="PTHR44757:SF2">
    <property type="entry name" value="BIOFILM ARCHITECTURE MAINTENANCE PROTEIN MBAA"/>
    <property type="match status" value="1"/>
</dbReference>
<feature type="domain" description="EAL" evidence="3">
    <location>
        <begin position="565"/>
        <end position="819"/>
    </location>
</feature>
<dbReference type="PIRSF" id="PIRSF005925">
    <property type="entry name" value="Dos"/>
    <property type="match status" value="1"/>
</dbReference>
<dbReference type="CDD" id="cd00130">
    <property type="entry name" value="PAS"/>
    <property type="match status" value="2"/>
</dbReference>
<dbReference type="PROSITE" id="PS50887">
    <property type="entry name" value="GGDEF"/>
    <property type="match status" value="1"/>
</dbReference>
<dbReference type="GO" id="GO:0006355">
    <property type="term" value="P:regulation of DNA-templated transcription"/>
    <property type="evidence" value="ECO:0007669"/>
    <property type="project" value="InterPro"/>
</dbReference>
<dbReference type="SUPFAM" id="SSF55785">
    <property type="entry name" value="PYP-like sensor domain (PAS domain)"/>
    <property type="match status" value="3"/>
</dbReference>
<dbReference type="PROSITE" id="PS50883">
    <property type="entry name" value="EAL"/>
    <property type="match status" value="1"/>
</dbReference>
<name>A0A2M7T793_9ACTN</name>
<dbReference type="Proteomes" id="UP000230956">
    <property type="component" value="Unassembled WGS sequence"/>
</dbReference>
<evidence type="ECO:0000259" key="2">
    <source>
        <dbReference type="PROSITE" id="PS50113"/>
    </source>
</evidence>
<evidence type="ECO:0000259" key="3">
    <source>
        <dbReference type="PROSITE" id="PS50883"/>
    </source>
</evidence>
<feature type="domain" description="GGDEF" evidence="4">
    <location>
        <begin position="423"/>
        <end position="556"/>
    </location>
</feature>
<evidence type="ECO:0000313" key="6">
    <source>
        <dbReference type="Proteomes" id="UP000230956"/>
    </source>
</evidence>
<dbReference type="PANTHER" id="PTHR44757">
    <property type="entry name" value="DIGUANYLATE CYCLASE DGCP"/>
    <property type="match status" value="1"/>
</dbReference>
<dbReference type="Gene3D" id="3.20.20.450">
    <property type="entry name" value="EAL domain"/>
    <property type="match status" value="1"/>
</dbReference>
<gene>
    <name evidence="5" type="ORF">COY37_06965</name>
</gene>
<feature type="domain" description="PAS" evidence="1">
    <location>
        <begin position="18"/>
        <end position="61"/>
    </location>
</feature>
<dbReference type="InterPro" id="IPR000014">
    <property type="entry name" value="PAS"/>
</dbReference>
<dbReference type="InterPro" id="IPR001610">
    <property type="entry name" value="PAC"/>
</dbReference>
<evidence type="ECO:0000259" key="4">
    <source>
        <dbReference type="PROSITE" id="PS50887"/>
    </source>
</evidence>
<dbReference type="SMART" id="SM00267">
    <property type="entry name" value="GGDEF"/>
    <property type="match status" value="1"/>
</dbReference>
<dbReference type="PROSITE" id="PS50112">
    <property type="entry name" value="PAS"/>
    <property type="match status" value="3"/>
</dbReference>
<protein>
    <submittedName>
        <fullName evidence="5">Uncharacterized protein</fullName>
    </submittedName>
</protein>
<proteinExistence type="predicted"/>
<dbReference type="CDD" id="cd01949">
    <property type="entry name" value="GGDEF"/>
    <property type="match status" value="1"/>
</dbReference>
<dbReference type="CDD" id="cd01948">
    <property type="entry name" value="EAL"/>
    <property type="match status" value="1"/>
</dbReference>
<comment type="caution">
    <text evidence="5">The sequence shown here is derived from an EMBL/GenBank/DDBJ whole genome shotgun (WGS) entry which is preliminary data.</text>
</comment>
<dbReference type="NCBIfam" id="TIGR00229">
    <property type="entry name" value="sensory_box"/>
    <property type="match status" value="3"/>
</dbReference>
<feature type="domain" description="PAC" evidence="2">
    <location>
        <begin position="339"/>
        <end position="391"/>
    </location>
</feature>
<dbReference type="InterPro" id="IPR000160">
    <property type="entry name" value="GGDEF_dom"/>
</dbReference>
<dbReference type="InterPro" id="IPR012226">
    <property type="entry name" value="Diguanyl_cyclase/Pdiesterase"/>
</dbReference>
<dbReference type="InterPro" id="IPR013767">
    <property type="entry name" value="PAS_fold"/>
</dbReference>
<dbReference type="FunFam" id="3.20.20.450:FF:000001">
    <property type="entry name" value="Cyclic di-GMP phosphodiesterase yahA"/>
    <property type="match status" value="1"/>
</dbReference>
<dbReference type="InterPro" id="IPR035919">
    <property type="entry name" value="EAL_sf"/>
</dbReference>
<dbReference type="InterPro" id="IPR052155">
    <property type="entry name" value="Biofilm_reg_signaling"/>
</dbReference>
<sequence>MPKGTTKKSGKCEHVRDLSLRLGKILNSSANEIYVFDTKTLHFVQVNQGACENLGYTMEELTKLTPLDLKPEFTPETFEFLVKPLRDGTTPVVVFETLHKRKDTTLYPVEVRLELSHAEQQPLFVAVIQDVITRKSAENLLRDSEERYRRLVELSPDVIAVHSEGKIVYINPVGARLFGARKPGDLLGKPVLSLVHPDFHETVKDRVQQMQHGKAVGLTEEKFIRLDGRIIDVEVAATPVIFQGKPAVQVFVRDIGQRKRTEAALREAKDRLEQLYTVIPSALFTVDKDSRVTSFNKKAEELTGYSAEETIGNKCTLFALHPCAKSCGLNSPHVVKPFMGRECTIKRKDGEVRAISKNADLLRDVDGQVMGGVESFEDITERKKAEEMLNSMAYYDSLTGLSNRILFNDRLGLALAQARRTKEMLAVLYIDLDNFKAINDTLGHAVGDRLLQLVGRRLKDCLRDGDTIARLGGDEFVVLLPQIRCAEDATVVATKLLESFGLPFDLDNNELFITTSIGISLYPYDGDDTETMLKNADTALYRAKEHGKNNYQLYTSAMNAKAFERLALENSMRRALDREEFVVYYQPQVNLATGQIVGMEALLRWQHPDLGLVYPSEFIGLAEETGLIISIGDFALRTACKQNKAWQDAGHPPVRIAVNLSAKQFYQQNLDDTIAQALDDTNLHPKFLELEITESVVMKDTTSVSASLYKLKDMGIQVTIDDFGTGYSSLSYLKRFPIDGLKIDRVFIRNLTTDPNDAAIAKAIIAMAKSLNLRVVAEGVETTDQLEFLRSLKCDEIQGYLISRPVPADEATALLVESKQRCA</sequence>
<dbReference type="SMART" id="SM00052">
    <property type="entry name" value="EAL"/>
    <property type="match status" value="1"/>
</dbReference>
<reference evidence="6" key="1">
    <citation type="submission" date="2017-09" db="EMBL/GenBank/DDBJ databases">
        <title>Depth-based differentiation of microbial function through sediment-hosted aquifers and enrichment of novel symbionts in the deep terrestrial subsurface.</title>
        <authorList>
            <person name="Probst A.J."/>
            <person name="Ladd B."/>
            <person name="Jarett J.K."/>
            <person name="Geller-Mcgrath D.E."/>
            <person name="Sieber C.M.K."/>
            <person name="Emerson J.B."/>
            <person name="Anantharaman K."/>
            <person name="Thomas B.C."/>
            <person name="Malmstrom R."/>
            <person name="Stieglmeier M."/>
            <person name="Klingl A."/>
            <person name="Woyke T."/>
            <person name="Ryan C.M."/>
            <person name="Banfield J.F."/>
        </authorList>
    </citation>
    <scope>NUCLEOTIDE SEQUENCE [LARGE SCALE GENOMIC DNA]</scope>
</reference>
<dbReference type="Pfam" id="PF00563">
    <property type="entry name" value="EAL"/>
    <property type="match status" value="1"/>
</dbReference>
<feature type="domain" description="PAS" evidence="1">
    <location>
        <begin position="268"/>
        <end position="322"/>
    </location>
</feature>
<dbReference type="RefSeq" id="WP_286677489.1">
    <property type="nucleotide sequence ID" value="NZ_MNXI01000009.1"/>
</dbReference>
<dbReference type="Gene3D" id="3.30.450.20">
    <property type="entry name" value="PAS domain"/>
    <property type="match status" value="3"/>
</dbReference>
<feature type="domain" description="PAS" evidence="1">
    <location>
        <begin position="144"/>
        <end position="214"/>
    </location>
</feature>
<dbReference type="NCBIfam" id="TIGR00254">
    <property type="entry name" value="GGDEF"/>
    <property type="match status" value="1"/>
</dbReference>
<dbReference type="SMART" id="SM00091">
    <property type="entry name" value="PAS"/>
    <property type="match status" value="3"/>
</dbReference>
<dbReference type="SUPFAM" id="SSF141868">
    <property type="entry name" value="EAL domain-like"/>
    <property type="match status" value="1"/>
</dbReference>
<dbReference type="InterPro" id="IPR035965">
    <property type="entry name" value="PAS-like_dom_sf"/>
</dbReference>
<dbReference type="SUPFAM" id="SSF55073">
    <property type="entry name" value="Nucleotide cyclase"/>
    <property type="match status" value="1"/>
</dbReference>